<protein>
    <submittedName>
        <fullName evidence="1">Uncharacterized protein</fullName>
    </submittedName>
</protein>
<dbReference type="EMBL" id="LAZR01018343">
    <property type="protein sequence ID" value="KKL96769.1"/>
    <property type="molecule type" value="Genomic_DNA"/>
</dbReference>
<sequence>MQDHNLDCQCCGGQTASDAYCLQCHHQYNEWCARGDGKCINCGSMVDNEGKCNRCGHVRTRDDAPVHKPTNCAYCGFMLDVDGTCIRNKSHGQPTRTL</sequence>
<accession>A0A0F9GD90</accession>
<reference evidence="1" key="1">
    <citation type="journal article" date="2015" name="Nature">
        <title>Complex archaea that bridge the gap between prokaryotes and eukaryotes.</title>
        <authorList>
            <person name="Spang A."/>
            <person name="Saw J.H."/>
            <person name="Jorgensen S.L."/>
            <person name="Zaremba-Niedzwiedzka K."/>
            <person name="Martijn J."/>
            <person name="Lind A.E."/>
            <person name="van Eijk R."/>
            <person name="Schleper C."/>
            <person name="Guy L."/>
            <person name="Ettema T.J."/>
        </authorList>
    </citation>
    <scope>NUCLEOTIDE SEQUENCE</scope>
</reference>
<name>A0A0F9GD90_9ZZZZ</name>
<proteinExistence type="predicted"/>
<organism evidence="1">
    <name type="scientific">marine sediment metagenome</name>
    <dbReference type="NCBI Taxonomy" id="412755"/>
    <lineage>
        <taxon>unclassified sequences</taxon>
        <taxon>metagenomes</taxon>
        <taxon>ecological metagenomes</taxon>
    </lineage>
</organism>
<gene>
    <name evidence="1" type="ORF">LCGC14_1841170</name>
</gene>
<comment type="caution">
    <text evidence="1">The sequence shown here is derived from an EMBL/GenBank/DDBJ whole genome shotgun (WGS) entry which is preliminary data.</text>
</comment>
<dbReference type="AlphaFoldDB" id="A0A0F9GD90"/>
<evidence type="ECO:0000313" key="1">
    <source>
        <dbReference type="EMBL" id="KKL96769.1"/>
    </source>
</evidence>